<protein>
    <submittedName>
        <fullName evidence="2">Dna/Rna-binding protein Alba 4</fullName>
    </submittedName>
</protein>
<accession>A0ABQ7JDA3</accession>
<sequence length="391" mass="42905">MAVASGIIPAVPAPSNLKSTNQAAENSQFPNAKTLLISSKRPRSFLERTARELLAGGTDVIILSALGEAIPLCIQLESSLQRKNVVTRVQVETIFHTSRSSAHTNKTPGLRITVQKHPGFKGSRISPNFVSFAELSTGGYTPAYGITTEEHMISVNAGNEDFIVGGGGINRAFSYELDVAMQDISSYTLLHQQLFREAIQENQGKSAADVRSTMIERASSLSSHVKLAFCRPHNFEDPNDPTYSTGSVFISIFNSAFPYENPFNMGMAYVVSPKGSNYSSPNHFLEAVFKTSANLMTALCDYNGFVRRGTADKNRQYDRISVCRVCLMSGGIYKHPMVSKKEIATCIVEGLASTYRHGPAPRLNFAYDDDLFMNVWAELTGRDMPKSTKEV</sequence>
<comment type="caution">
    <text evidence="2">The sequence shown here is derived from an EMBL/GenBank/DDBJ whole genome shotgun (WGS) entry which is preliminary data.</text>
</comment>
<keyword evidence="3" id="KW-1185">Reference proteome</keyword>
<name>A0ABQ7JDA3_9APIC</name>
<dbReference type="Proteomes" id="UP000823046">
    <property type="component" value="Unassembled WGS sequence"/>
</dbReference>
<evidence type="ECO:0000256" key="1">
    <source>
        <dbReference type="ARBA" id="ARBA00022884"/>
    </source>
</evidence>
<proteinExistence type="predicted"/>
<dbReference type="InterPro" id="IPR036882">
    <property type="entry name" value="Alba-like_dom_sf"/>
</dbReference>
<keyword evidence="1" id="KW-0694">RNA-binding</keyword>
<evidence type="ECO:0000313" key="3">
    <source>
        <dbReference type="Proteomes" id="UP000823046"/>
    </source>
</evidence>
<evidence type="ECO:0000313" key="2">
    <source>
        <dbReference type="EMBL" id="KAF8821975.1"/>
    </source>
</evidence>
<reference evidence="2 3" key="1">
    <citation type="journal article" date="2020" name="bioRxiv">
        <title>Metabolic contributions of an alphaproteobacterial endosymbiont in the apicomplexan Cardiosporidium cionae.</title>
        <authorList>
            <person name="Hunter E.S."/>
            <person name="Paight C.J."/>
            <person name="Lane C.E."/>
        </authorList>
    </citation>
    <scope>NUCLEOTIDE SEQUENCE [LARGE SCALE GENOMIC DNA]</scope>
    <source>
        <strain evidence="2">ESH_2018</strain>
    </source>
</reference>
<gene>
    <name evidence="2" type="primary">ALBA4</name>
    <name evidence="2" type="ORF">IE077_001280</name>
</gene>
<dbReference type="Gene3D" id="3.30.110.20">
    <property type="entry name" value="Alba-like domain"/>
    <property type="match status" value="1"/>
</dbReference>
<dbReference type="EMBL" id="JADAQX010000102">
    <property type="protein sequence ID" value="KAF8821975.1"/>
    <property type="molecule type" value="Genomic_DNA"/>
</dbReference>
<dbReference type="SUPFAM" id="SSF82704">
    <property type="entry name" value="AlbA-like"/>
    <property type="match status" value="1"/>
</dbReference>
<organism evidence="2 3">
    <name type="scientific">Cardiosporidium cionae</name>
    <dbReference type="NCBI Taxonomy" id="476202"/>
    <lineage>
        <taxon>Eukaryota</taxon>
        <taxon>Sar</taxon>
        <taxon>Alveolata</taxon>
        <taxon>Apicomplexa</taxon>
        <taxon>Aconoidasida</taxon>
        <taxon>Nephromycida</taxon>
        <taxon>Cardiosporidium</taxon>
    </lineage>
</organism>